<dbReference type="Proteomes" id="UP000320209">
    <property type="component" value="Unassembled WGS sequence"/>
</dbReference>
<comment type="caution">
    <text evidence="2">The sequence shown here is derived from an EMBL/GenBank/DDBJ whole genome shotgun (WGS) entry which is preliminary data.</text>
</comment>
<keyword evidence="3" id="KW-1185">Reference proteome</keyword>
<dbReference type="EMBL" id="VFOV01000001">
    <property type="protein sequence ID" value="TQL66324.1"/>
    <property type="molecule type" value="Genomic_DNA"/>
</dbReference>
<evidence type="ECO:0000256" key="1">
    <source>
        <dbReference type="SAM" id="Phobius"/>
    </source>
</evidence>
<keyword evidence="1" id="KW-1133">Transmembrane helix</keyword>
<dbReference type="OrthoDB" id="5966662at2"/>
<evidence type="ECO:0000313" key="2">
    <source>
        <dbReference type="EMBL" id="TQL66324.1"/>
    </source>
</evidence>
<dbReference type="AlphaFoldDB" id="A0A543A178"/>
<feature type="transmembrane region" description="Helical" evidence="1">
    <location>
        <begin position="126"/>
        <end position="150"/>
    </location>
</feature>
<dbReference type="Pfam" id="PF10825">
    <property type="entry name" value="DUF2752"/>
    <property type="match status" value="1"/>
</dbReference>
<evidence type="ECO:0000313" key="3">
    <source>
        <dbReference type="Proteomes" id="UP000320209"/>
    </source>
</evidence>
<keyword evidence="1" id="KW-0812">Transmembrane</keyword>
<feature type="transmembrane region" description="Helical" evidence="1">
    <location>
        <begin position="20"/>
        <end position="42"/>
    </location>
</feature>
<dbReference type="InterPro" id="IPR021215">
    <property type="entry name" value="DUF2752"/>
</dbReference>
<sequence>MLTDAPSPESHRAGLRGRLAAVTSTEVVAALGLGGVAIAALLPAGGIEDGPVLCPFRALTGLPCPGCGLTRSWVYLMHGDLGSSLASNWFGPLLIAVVFVLAVVAGRARLARKRPAELDKLVRKPIVLGLVAIFIAYGAVRLVLTAAGVIPAI</sequence>
<dbReference type="RefSeq" id="WP_141778541.1">
    <property type="nucleotide sequence ID" value="NZ_VFOV01000001.1"/>
</dbReference>
<accession>A0A543A178</accession>
<organism evidence="2 3">
    <name type="scientific">Nocardioides albertanoniae</name>
    <dbReference type="NCBI Taxonomy" id="1175486"/>
    <lineage>
        <taxon>Bacteria</taxon>
        <taxon>Bacillati</taxon>
        <taxon>Actinomycetota</taxon>
        <taxon>Actinomycetes</taxon>
        <taxon>Propionibacteriales</taxon>
        <taxon>Nocardioidaceae</taxon>
        <taxon>Nocardioides</taxon>
    </lineage>
</organism>
<name>A0A543A178_9ACTN</name>
<keyword evidence="1" id="KW-0472">Membrane</keyword>
<gene>
    <name evidence="2" type="ORF">FB381_0177</name>
</gene>
<protein>
    <submittedName>
        <fullName evidence="2">Uncharacterized protein DUF2752</fullName>
    </submittedName>
</protein>
<reference evidence="2 3" key="1">
    <citation type="submission" date="2019-06" db="EMBL/GenBank/DDBJ databases">
        <title>Sequencing the genomes of 1000 actinobacteria strains.</title>
        <authorList>
            <person name="Klenk H.-P."/>
        </authorList>
    </citation>
    <scope>NUCLEOTIDE SEQUENCE [LARGE SCALE GENOMIC DNA]</scope>
    <source>
        <strain evidence="2 3">DSM 25218</strain>
    </source>
</reference>
<proteinExistence type="predicted"/>
<feature type="transmembrane region" description="Helical" evidence="1">
    <location>
        <begin position="86"/>
        <end position="105"/>
    </location>
</feature>